<accession>A0AAE3HIT8</accession>
<dbReference type="PROSITE" id="PS50110">
    <property type="entry name" value="RESPONSE_REGULATORY"/>
    <property type="match status" value="1"/>
</dbReference>
<keyword evidence="4" id="KW-0804">Transcription</keyword>
<dbReference type="EMBL" id="JANKAS010000025">
    <property type="protein sequence ID" value="MCR1900279.1"/>
    <property type="molecule type" value="Genomic_DNA"/>
</dbReference>
<comment type="caution">
    <text evidence="8">The sequence shown here is derived from an EMBL/GenBank/DDBJ whole genome shotgun (WGS) entry which is preliminary data.</text>
</comment>
<dbReference type="SMART" id="SM00448">
    <property type="entry name" value="REC"/>
    <property type="match status" value="1"/>
</dbReference>
<dbReference type="PANTHER" id="PTHR35807">
    <property type="entry name" value="TRANSCRIPTIONAL REGULATOR REDD-RELATED"/>
    <property type="match status" value="1"/>
</dbReference>
<dbReference type="SUPFAM" id="SSF52172">
    <property type="entry name" value="CheY-like"/>
    <property type="match status" value="1"/>
</dbReference>
<gene>
    <name evidence="8" type="ORF">NSA47_15045</name>
</gene>
<dbReference type="InterPro" id="IPR011006">
    <property type="entry name" value="CheY-like_superfamily"/>
</dbReference>
<name>A0AAE3HIT8_9FIRM</name>
<dbReference type="InterPro" id="IPR051677">
    <property type="entry name" value="AfsR-DnrI-RedD_regulator"/>
</dbReference>
<dbReference type="InterPro" id="IPR005158">
    <property type="entry name" value="BTAD"/>
</dbReference>
<evidence type="ECO:0000256" key="5">
    <source>
        <dbReference type="ARBA" id="ARBA00024867"/>
    </source>
</evidence>
<keyword evidence="6" id="KW-0597">Phosphoprotein</keyword>
<dbReference type="InterPro" id="IPR016032">
    <property type="entry name" value="Sig_transdc_resp-reg_C-effctor"/>
</dbReference>
<dbReference type="GO" id="GO:0006355">
    <property type="term" value="P:regulation of DNA-templated transcription"/>
    <property type="evidence" value="ECO:0007669"/>
    <property type="project" value="InterPro"/>
</dbReference>
<dbReference type="Pfam" id="PF03704">
    <property type="entry name" value="BTAD"/>
    <property type="match status" value="1"/>
</dbReference>
<comment type="function">
    <text evidence="5">May play the central regulatory role in sporulation. It may be an element of the effector pathway responsible for the activation of sporulation genes in response to nutritional stress. Spo0A may act in concert with spo0H (a sigma factor) to control the expression of some genes that are critical to the sporulation process.</text>
</comment>
<keyword evidence="9" id="KW-1185">Reference proteome</keyword>
<reference evidence="8" key="1">
    <citation type="submission" date="2022-07" db="EMBL/GenBank/DDBJ databases">
        <title>Enhanced cultured diversity of the mouse gut microbiota enables custom-made synthetic communities.</title>
        <authorList>
            <person name="Afrizal A."/>
        </authorList>
    </citation>
    <scope>NUCLEOTIDE SEQUENCE</scope>
    <source>
        <strain evidence="8">DSM 28593</strain>
    </source>
</reference>
<dbReference type="InterPro" id="IPR001789">
    <property type="entry name" value="Sig_transdc_resp-reg_receiver"/>
</dbReference>
<evidence type="ECO:0000256" key="2">
    <source>
        <dbReference type="ARBA" id="ARBA00023015"/>
    </source>
</evidence>
<dbReference type="RefSeq" id="WP_257533485.1">
    <property type="nucleotide sequence ID" value="NZ_JANKAS010000025.1"/>
</dbReference>
<dbReference type="PANTHER" id="PTHR35807:SF1">
    <property type="entry name" value="TRANSCRIPTIONAL REGULATOR REDD"/>
    <property type="match status" value="1"/>
</dbReference>
<dbReference type="Gene3D" id="1.25.40.10">
    <property type="entry name" value="Tetratricopeptide repeat domain"/>
    <property type="match status" value="1"/>
</dbReference>
<sequence>MKVILIDDEPIALELLKSLLSPYPDIEIVGAYTQPMVALKKMKDTRPDVIFLDIEMGSINGLEIVEYFIRERNSIEVAFITAYSKYAVDAFEINAIDYLLKPIQQKRLDKTIKRLRDRFNQKEKPAEEIDNCLKVDCFDSFHVMDSKGRPLIWRTKKSKELFAYLLVYKTTPIPKDVITERIFPDKSLEQASTLIHTTIYQIRKNLEKLGFENSILYYNGKYQLNVPIDYDFDRLKDILDCNHHDPQDIEEIINLYKGDFLKYEGYHWALGIQADVKQSVLDILIHFTNTQLEANSRSFILRRTLEFLYKIEPFDDNIAENIIQYYAQQGNSNKLKQFFRNYAQELQQELNIKPKESTIQLYKKHIESITKPLS</sequence>
<evidence type="ECO:0000256" key="6">
    <source>
        <dbReference type="PROSITE-ProRule" id="PRU00169"/>
    </source>
</evidence>
<keyword evidence="3" id="KW-0238">DNA-binding</keyword>
<organism evidence="8 9">
    <name type="scientific">Irregularibacter muris</name>
    <dbReference type="NCBI Taxonomy" id="1796619"/>
    <lineage>
        <taxon>Bacteria</taxon>
        <taxon>Bacillati</taxon>
        <taxon>Bacillota</taxon>
        <taxon>Clostridia</taxon>
        <taxon>Eubacteriales</taxon>
        <taxon>Eubacteriaceae</taxon>
        <taxon>Irregularibacter</taxon>
    </lineage>
</organism>
<dbReference type="AlphaFoldDB" id="A0AAE3HIT8"/>
<evidence type="ECO:0000313" key="9">
    <source>
        <dbReference type="Proteomes" id="UP001205748"/>
    </source>
</evidence>
<dbReference type="GO" id="GO:0000160">
    <property type="term" value="P:phosphorelay signal transduction system"/>
    <property type="evidence" value="ECO:0007669"/>
    <property type="project" value="InterPro"/>
</dbReference>
<evidence type="ECO:0000256" key="3">
    <source>
        <dbReference type="ARBA" id="ARBA00023125"/>
    </source>
</evidence>
<feature type="domain" description="Response regulatory" evidence="7">
    <location>
        <begin position="2"/>
        <end position="116"/>
    </location>
</feature>
<dbReference type="Gene3D" id="1.10.10.10">
    <property type="entry name" value="Winged helix-like DNA-binding domain superfamily/Winged helix DNA-binding domain"/>
    <property type="match status" value="1"/>
</dbReference>
<protein>
    <recommendedName>
        <fullName evidence="1">Stage 0 sporulation protein A homolog</fullName>
    </recommendedName>
</protein>
<feature type="modified residue" description="4-aspartylphosphate" evidence="6">
    <location>
        <position position="53"/>
    </location>
</feature>
<dbReference type="Proteomes" id="UP001205748">
    <property type="component" value="Unassembled WGS sequence"/>
</dbReference>
<dbReference type="InterPro" id="IPR036388">
    <property type="entry name" value="WH-like_DNA-bd_sf"/>
</dbReference>
<dbReference type="Gene3D" id="3.40.50.2300">
    <property type="match status" value="1"/>
</dbReference>
<evidence type="ECO:0000313" key="8">
    <source>
        <dbReference type="EMBL" id="MCR1900279.1"/>
    </source>
</evidence>
<proteinExistence type="predicted"/>
<dbReference type="Pfam" id="PF00072">
    <property type="entry name" value="Response_reg"/>
    <property type="match status" value="1"/>
</dbReference>
<dbReference type="SUPFAM" id="SSF46894">
    <property type="entry name" value="C-terminal effector domain of the bipartite response regulators"/>
    <property type="match status" value="1"/>
</dbReference>
<dbReference type="InterPro" id="IPR011990">
    <property type="entry name" value="TPR-like_helical_dom_sf"/>
</dbReference>
<evidence type="ECO:0000256" key="1">
    <source>
        <dbReference type="ARBA" id="ARBA00018672"/>
    </source>
</evidence>
<keyword evidence="2" id="KW-0805">Transcription regulation</keyword>
<evidence type="ECO:0000256" key="4">
    <source>
        <dbReference type="ARBA" id="ARBA00023163"/>
    </source>
</evidence>
<evidence type="ECO:0000259" key="7">
    <source>
        <dbReference type="PROSITE" id="PS50110"/>
    </source>
</evidence>
<dbReference type="GO" id="GO:0003677">
    <property type="term" value="F:DNA binding"/>
    <property type="evidence" value="ECO:0007669"/>
    <property type="project" value="UniProtKB-KW"/>
</dbReference>